<sequence>MTVLLQSQVQKLRAANINTFLLIASFVTFFTPILLYFQKEVPRQHKSTVLLIGFSIAVVVIAVTIVYWKKSQIGAKVVRQDADIILEIEGISPITIHQYKYGQINVGKIRELIVGIYDQQGALVLRFKVMYGKMHSVPSHWTPNDIPAGKPTHEYSAKGKFLIELIDTLQNHPSA</sequence>
<organism evidence="2 3">
    <name type="scientific">Uabimicrobium amorphum</name>
    <dbReference type="NCBI Taxonomy" id="2596890"/>
    <lineage>
        <taxon>Bacteria</taxon>
        <taxon>Pseudomonadati</taxon>
        <taxon>Planctomycetota</taxon>
        <taxon>Candidatus Uabimicrobiia</taxon>
        <taxon>Candidatus Uabimicrobiales</taxon>
        <taxon>Candidatus Uabimicrobiaceae</taxon>
        <taxon>Candidatus Uabimicrobium</taxon>
    </lineage>
</organism>
<gene>
    <name evidence="2" type="ORF">UABAM_02921</name>
</gene>
<dbReference type="EMBL" id="AP019860">
    <property type="protein sequence ID" value="BBM84560.1"/>
    <property type="molecule type" value="Genomic_DNA"/>
</dbReference>
<feature type="transmembrane region" description="Helical" evidence="1">
    <location>
        <begin position="20"/>
        <end position="37"/>
    </location>
</feature>
<dbReference type="AlphaFoldDB" id="A0A5S9IP14"/>
<protein>
    <submittedName>
        <fullName evidence="2">Uncharacterized protein</fullName>
    </submittedName>
</protein>
<evidence type="ECO:0000313" key="2">
    <source>
        <dbReference type="EMBL" id="BBM84560.1"/>
    </source>
</evidence>
<keyword evidence="3" id="KW-1185">Reference proteome</keyword>
<reference evidence="2 3" key="1">
    <citation type="submission" date="2019-08" db="EMBL/GenBank/DDBJ databases">
        <title>Complete genome sequence of Candidatus Uab amorphum.</title>
        <authorList>
            <person name="Shiratori T."/>
            <person name="Suzuki S."/>
            <person name="Kakizawa Y."/>
            <person name="Ishida K."/>
        </authorList>
    </citation>
    <scope>NUCLEOTIDE SEQUENCE [LARGE SCALE GENOMIC DNA]</scope>
    <source>
        <strain evidence="2 3">SRT547</strain>
    </source>
</reference>
<evidence type="ECO:0000256" key="1">
    <source>
        <dbReference type="SAM" id="Phobius"/>
    </source>
</evidence>
<dbReference type="RefSeq" id="WP_151968705.1">
    <property type="nucleotide sequence ID" value="NZ_AP019860.1"/>
</dbReference>
<keyword evidence="1" id="KW-0472">Membrane</keyword>
<proteinExistence type="predicted"/>
<keyword evidence="1" id="KW-0812">Transmembrane</keyword>
<dbReference type="KEGG" id="uam:UABAM_02921"/>
<evidence type="ECO:0000313" key="3">
    <source>
        <dbReference type="Proteomes" id="UP000326354"/>
    </source>
</evidence>
<dbReference type="Proteomes" id="UP000326354">
    <property type="component" value="Chromosome"/>
</dbReference>
<keyword evidence="1" id="KW-1133">Transmembrane helix</keyword>
<name>A0A5S9IP14_UABAM</name>
<accession>A0A5S9IP14</accession>
<feature type="transmembrane region" description="Helical" evidence="1">
    <location>
        <begin position="49"/>
        <end position="68"/>
    </location>
</feature>